<evidence type="ECO:0000313" key="3">
    <source>
        <dbReference type="Proteomes" id="UP000239485"/>
    </source>
</evidence>
<evidence type="ECO:0000256" key="1">
    <source>
        <dbReference type="SAM" id="SignalP"/>
    </source>
</evidence>
<name>A0A2S6IGY4_9ACTN</name>
<protein>
    <submittedName>
        <fullName evidence="2">LGFP repeat-containing protein</fullName>
    </submittedName>
</protein>
<dbReference type="Pfam" id="PF08310">
    <property type="entry name" value="LGFP"/>
    <property type="match status" value="3"/>
</dbReference>
<feature type="signal peptide" evidence="1">
    <location>
        <begin position="1"/>
        <end position="25"/>
    </location>
</feature>
<dbReference type="EMBL" id="PTJD01000010">
    <property type="protein sequence ID" value="PPK93457.1"/>
    <property type="molecule type" value="Genomic_DNA"/>
</dbReference>
<dbReference type="AlphaFoldDB" id="A0A2S6IGY4"/>
<reference evidence="2 3" key="1">
    <citation type="submission" date="2018-02" db="EMBL/GenBank/DDBJ databases">
        <title>Genomic Encyclopedia of Archaeal and Bacterial Type Strains, Phase II (KMG-II): from individual species to whole genera.</title>
        <authorList>
            <person name="Goeker M."/>
        </authorList>
    </citation>
    <scope>NUCLEOTIDE SEQUENCE [LARGE SCALE GENOMIC DNA]</scope>
    <source>
        <strain evidence="2 3">DSM 22857</strain>
    </source>
</reference>
<feature type="chain" id="PRO_5017948296" evidence="1">
    <location>
        <begin position="26"/>
        <end position="332"/>
    </location>
</feature>
<accession>A0A2S6IGY4</accession>
<keyword evidence="3" id="KW-1185">Reference proteome</keyword>
<proteinExistence type="predicted"/>
<evidence type="ECO:0000313" key="2">
    <source>
        <dbReference type="EMBL" id="PPK93457.1"/>
    </source>
</evidence>
<dbReference type="Proteomes" id="UP000239485">
    <property type="component" value="Unassembled WGS sequence"/>
</dbReference>
<gene>
    <name evidence="2" type="ORF">CLV92_11085</name>
</gene>
<dbReference type="RefSeq" id="WP_104433723.1">
    <property type="nucleotide sequence ID" value="NZ_PTJD01000010.1"/>
</dbReference>
<keyword evidence="1" id="KW-0732">Signal</keyword>
<dbReference type="InterPro" id="IPR013207">
    <property type="entry name" value="LGFP"/>
</dbReference>
<sequence length="332" mass="33960">MRRPLLALGVLCAALGLLATPAASAGTAPVAATPATPTVPAPSATVGVGGAIGEHHRMLGGADGFLGRPLTGEIRTPNGRGAYVVFEGGSVYWSPATGAQEVHGAIREHWGRLGWENGPLGFPTSIEYSTMRSGGAYSAFQGGSLHWSPATGAHLVKGAIRDAWGRSGWETGPLGFPTSDEYDVPGGKRSDFQHGHITWTPRAGAVVSAPSAVAGCTTRPVGTTPEHAVHCTLRAWVAGRPDLVRAHTGRAAASILLDPTLSRMRAGVVSAEGCAAAEPSEAAPLVATSIGVVCTVRLSHPVTAPAEEGGWLYLGMGRDTRGVHVENIVTGG</sequence>
<organism evidence="2 3">
    <name type="scientific">Kineococcus xinjiangensis</name>
    <dbReference type="NCBI Taxonomy" id="512762"/>
    <lineage>
        <taxon>Bacteria</taxon>
        <taxon>Bacillati</taxon>
        <taxon>Actinomycetota</taxon>
        <taxon>Actinomycetes</taxon>
        <taxon>Kineosporiales</taxon>
        <taxon>Kineosporiaceae</taxon>
        <taxon>Kineococcus</taxon>
    </lineage>
</organism>
<comment type="caution">
    <text evidence="2">The sequence shown here is derived from an EMBL/GenBank/DDBJ whole genome shotgun (WGS) entry which is preliminary data.</text>
</comment>
<dbReference type="OrthoDB" id="514320at2"/>